<dbReference type="EMBL" id="CP070496">
    <property type="protein sequence ID" value="QSB06579.1"/>
    <property type="molecule type" value="Genomic_DNA"/>
</dbReference>
<dbReference type="Pfam" id="PF13328">
    <property type="entry name" value="HD_4"/>
    <property type="match status" value="1"/>
</dbReference>
<evidence type="ECO:0000256" key="3">
    <source>
        <dbReference type="SAM" id="MobiDB-lite"/>
    </source>
</evidence>
<dbReference type="InterPro" id="IPR012675">
    <property type="entry name" value="Beta-grasp_dom_sf"/>
</dbReference>
<evidence type="ECO:0000256" key="1">
    <source>
        <dbReference type="ARBA" id="ARBA00007476"/>
    </source>
</evidence>
<dbReference type="InterPro" id="IPR006674">
    <property type="entry name" value="HD_domain"/>
</dbReference>
<dbReference type="Gene3D" id="3.10.20.30">
    <property type="match status" value="1"/>
</dbReference>
<feature type="domain" description="HD" evidence="4">
    <location>
        <begin position="64"/>
        <end position="161"/>
    </location>
</feature>
<dbReference type="PANTHER" id="PTHR21262">
    <property type="entry name" value="GUANOSINE-3',5'-BIS DIPHOSPHATE 3'-PYROPHOSPHOHYDROLASE"/>
    <property type="match status" value="1"/>
</dbReference>
<feature type="compositionally biased region" description="Low complexity" evidence="3">
    <location>
        <begin position="560"/>
        <end position="571"/>
    </location>
</feature>
<dbReference type="RefSeq" id="WP_213172590.1">
    <property type="nucleotide sequence ID" value="NZ_CP070496.1"/>
</dbReference>
<dbReference type="FunFam" id="1.10.3210.10:FF:000001">
    <property type="entry name" value="GTP pyrophosphokinase RelA"/>
    <property type="match status" value="1"/>
</dbReference>
<evidence type="ECO:0000259" key="4">
    <source>
        <dbReference type="PROSITE" id="PS51831"/>
    </source>
</evidence>
<dbReference type="PANTHER" id="PTHR21262:SF31">
    <property type="entry name" value="GTP PYROPHOSPHOKINASE"/>
    <property type="match status" value="1"/>
</dbReference>
<dbReference type="InterPro" id="IPR043519">
    <property type="entry name" value="NT_sf"/>
</dbReference>
<comment type="pathway">
    <text evidence="2">Purine metabolism.</text>
</comment>
<dbReference type="Gene3D" id="1.10.3210.10">
    <property type="entry name" value="Hypothetical protein af1432"/>
    <property type="match status" value="1"/>
</dbReference>
<dbReference type="SUPFAM" id="SSF81301">
    <property type="entry name" value="Nucleotidyltransferase"/>
    <property type="match status" value="1"/>
</dbReference>
<dbReference type="Proteomes" id="UP000662939">
    <property type="component" value="Chromosome"/>
</dbReference>
<protein>
    <submittedName>
        <fullName evidence="5">Bifunctional (P)ppGpp synthetase/guanosine-3',5'-bis(Diphosphate) 3'-pyrophosphohydrolase</fullName>
    </submittedName>
</protein>
<dbReference type="AlphaFoldDB" id="A0A895XTE7"/>
<dbReference type="KEGG" id="nav:JQS30_06670"/>
<dbReference type="InterPro" id="IPR003607">
    <property type="entry name" value="HD/PDEase_dom"/>
</dbReference>
<gene>
    <name evidence="5" type="ORF">JQS30_06670</name>
</gene>
<dbReference type="CDD" id="cd00077">
    <property type="entry name" value="HDc"/>
    <property type="match status" value="1"/>
</dbReference>
<feature type="compositionally biased region" description="Polar residues" evidence="3">
    <location>
        <begin position="545"/>
        <end position="557"/>
    </location>
</feature>
<reference evidence="5" key="1">
    <citation type="submission" date="2021-02" db="EMBL/GenBank/DDBJ databases">
        <title>Natronoglycomyces albus gen. nov., sp. nov, a haloalkaliphilic actinobacterium from a soda solonchak soil.</title>
        <authorList>
            <person name="Sorokin D.Y."/>
            <person name="Khijniak T.V."/>
            <person name="Zakharycheva A.P."/>
            <person name="Boueva O.V."/>
            <person name="Ariskina E.V."/>
            <person name="Hahnke R.L."/>
            <person name="Bunk B."/>
            <person name="Sproer C."/>
            <person name="Schumann P."/>
            <person name="Evtushenko L.I."/>
            <person name="Kublanov I.V."/>
        </authorList>
    </citation>
    <scope>NUCLEOTIDE SEQUENCE</scope>
    <source>
        <strain evidence="5">DSM 106290</strain>
    </source>
</reference>
<evidence type="ECO:0000313" key="5">
    <source>
        <dbReference type="EMBL" id="QSB06579.1"/>
    </source>
</evidence>
<dbReference type="InterPro" id="IPR007685">
    <property type="entry name" value="RelA_SpoT"/>
</dbReference>
<comment type="similarity">
    <text evidence="1">Belongs to the RelA/SpoT family.</text>
</comment>
<proteinExistence type="inferred from homology"/>
<dbReference type="SUPFAM" id="SSF81271">
    <property type="entry name" value="TGS-like"/>
    <property type="match status" value="1"/>
</dbReference>
<dbReference type="InterPro" id="IPR012676">
    <property type="entry name" value="TGS-like"/>
</dbReference>
<feature type="compositionally biased region" description="Polar residues" evidence="3">
    <location>
        <begin position="592"/>
        <end position="604"/>
    </location>
</feature>
<dbReference type="Pfam" id="PF04607">
    <property type="entry name" value="RelA_SpoT"/>
    <property type="match status" value="1"/>
</dbReference>
<name>A0A895XTE7_9ACTN</name>
<dbReference type="GO" id="GO:0015969">
    <property type="term" value="P:guanosine tetraphosphate metabolic process"/>
    <property type="evidence" value="ECO:0007669"/>
    <property type="project" value="InterPro"/>
</dbReference>
<feature type="region of interest" description="Disordered" evidence="3">
    <location>
        <begin position="522"/>
        <end position="632"/>
    </location>
</feature>
<keyword evidence="6" id="KW-1185">Reference proteome</keyword>
<accession>A0A895XTE7</accession>
<dbReference type="SMART" id="SM00954">
    <property type="entry name" value="RelA_SpoT"/>
    <property type="match status" value="1"/>
</dbReference>
<dbReference type="SMART" id="SM00471">
    <property type="entry name" value="HDc"/>
    <property type="match status" value="1"/>
</dbReference>
<dbReference type="Pfam" id="PF02824">
    <property type="entry name" value="TGS"/>
    <property type="match status" value="1"/>
</dbReference>
<evidence type="ECO:0000256" key="2">
    <source>
        <dbReference type="ARBA" id="ARBA00025704"/>
    </source>
</evidence>
<dbReference type="PROSITE" id="PS51831">
    <property type="entry name" value="HD"/>
    <property type="match status" value="1"/>
</dbReference>
<evidence type="ECO:0000313" key="6">
    <source>
        <dbReference type="Proteomes" id="UP000662939"/>
    </source>
</evidence>
<organism evidence="5 6">
    <name type="scientific">Natronoglycomyces albus</name>
    <dbReference type="NCBI Taxonomy" id="2811108"/>
    <lineage>
        <taxon>Bacteria</taxon>
        <taxon>Bacillati</taxon>
        <taxon>Actinomycetota</taxon>
        <taxon>Actinomycetes</taxon>
        <taxon>Glycomycetales</taxon>
        <taxon>Glycomycetaceae</taxon>
        <taxon>Natronoglycomyces</taxon>
    </lineage>
</organism>
<sequence>MLRAWWTARTAKNDDRWDLAGRVAELESAHRANYPQPDILLVRRAYRIAEQMHRGQGRKSGEPYITHPIEVATILARLGLDSPTVAAALLHDTVEDTSYTLERLRADFGSEISVMVDGVTKLDKIHLGDAAEAETWRKLLVAAGQDIRVPIIKLADRLHNMRTLKFKSRPSQIRIANATKEVLIPLADRLGLYIIKRELEDLVLQTLEPELYGEITEYLADSSERNRQVSELIPRLRRTLRRFKVNAKLLDRPRHPYSVYREMEKSGSRKPHDPPRVVVVVNGKTTDCYAAMGAIHSLWQPKDSKFRDFVAAKKFNLYQSLHTTVMGPRDAPIDFLIRTDEMHRLAELGIVAQIRSHNGTERLWEQQLPWLRRLLEWQRGVVDSDVFLDSLRSDLADQEMLVFSREGKQVLIPKGSTPIDMAYAGGPEQGHRLVAAYVNGSLVCLTQTLHDGDLVDLVLSNGRAHGPSQEWLLSAKTPAAHLHINEWFDRQHRLRLEESELFGEYDPDLDPFAVDEETPPALLEGWDDIPTRVPEQAKGPLEPSSEGNRQAGTSADTSELPAAPSLAAPPSDNDRGAAPSGENPESHAPHSANDSKQGLSTQPGSAPDSAVWTSKTNRRKSRVSPSSATRRPAFVDIPAPRLEEEKHEGKALLWHEIMARGRGLATERPLAGVAASLGYPDVDALYLAMARLQEDPEKIATQLITTVDRY</sequence>
<dbReference type="CDD" id="cd05399">
    <property type="entry name" value="NT_Rel-Spo_like"/>
    <property type="match status" value="1"/>
</dbReference>
<dbReference type="GO" id="GO:0005886">
    <property type="term" value="C:plasma membrane"/>
    <property type="evidence" value="ECO:0007669"/>
    <property type="project" value="TreeGrafter"/>
</dbReference>
<dbReference type="Gene3D" id="3.30.460.10">
    <property type="entry name" value="Beta Polymerase, domain 2"/>
    <property type="match status" value="1"/>
</dbReference>
<dbReference type="SUPFAM" id="SSF109604">
    <property type="entry name" value="HD-domain/PDEase-like"/>
    <property type="match status" value="1"/>
</dbReference>
<dbReference type="InterPro" id="IPR004095">
    <property type="entry name" value="TGS"/>
</dbReference>